<evidence type="ECO:0000313" key="3">
    <source>
        <dbReference type="Proteomes" id="UP000229757"/>
    </source>
</evidence>
<evidence type="ECO:0000259" key="1">
    <source>
        <dbReference type="Pfam" id="PF05099"/>
    </source>
</evidence>
<dbReference type="KEGG" id="rfo:REIFOR_01225"/>
<proteinExistence type="predicted"/>
<evidence type="ECO:0000313" key="2">
    <source>
        <dbReference type="EMBL" id="ATX76371.1"/>
    </source>
</evidence>
<dbReference type="InterPro" id="IPR029024">
    <property type="entry name" value="TerB-like"/>
</dbReference>
<keyword evidence="3" id="KW-1185">Reference proteome</keyword>
<dbReference type="AlphaFoldDB" id="A0A2K8KR97"/>
<organism evidence="2 3">
    <name type="scientific">Reinekea forsetii</name>
    <dbReference type="NCBI Taxonomy" id="1336806"/>
    <lineage>
        <taxon>Bacteria</taxon>
        <taxon>Pseudomonadati</taxon>
        <taxon>Pseudomonadota</taxon>
        <taxon>Gammaproteobacteria</taxon>
        <taxon>Oceanospirillales</taxon>
        <taxon>Saccharospirillaceae</taxon>
        <taxon>Reinekea</taxon>
    </lineage>
</organism>
<dbReference type="InterPro" id="IPR007791">
    <property type="entry name" value="DjlA_N"/>
</dbReference>
<dbReference type="Proteomes" id="UP000229757">
    <property type="component" value="Chromosome"/>
</dbReference>
<protein>
    <submittedName>
        <fullName evidence="2">Heat shock protein DnaJ-like protein DijA</fullName>
    </submittedName>
</protein>
<dbReference type="SUPFAM" id="SSF158682">
    <property type="entry name" value="TerB-like"/>
    <property type="match status" value="1"/>
</dbReference>
<gene>
    <name evidence="2" type="primary">dijA</name>
    <name evidence="2" type="ORF">REIFOR_01225</name>
</gene>
<keyword evidence="2" id="KW-0346">Stress response</keyword>
<dbReference type="OrthoDB" id="5294347at2"/>
<sequence length="147" mass="16646">MLDQIMAFFANKTEVPLALTVDESAAVLLIEVMLADNEIDRRERDCISDILARRTGDTPAAIAACIDLAVERRHASSDLFQFTTVLNSQWSETERFELIVDLWRVAYADGRLDKYEDHRIRRVADLLHLHHSHFIRAKAAASPSAAQ</sequence>
<dbReference type="CDD" id="cd07313">
    <property type="entry name" value="terB_like_2"/>
    <property type="match status" value="1"/>
</dbReference>
<name>A0A2K8KR97_9GAMM</name>
<accession>A0A2K8KR97</accession>
<feature type="domain" description="Co-chaperone DjlA N-terminal" evidence="1">
    <location>
        <begin position="24"/>
        <end position="139"/>
    </location>
</feature>
<dbReference type="EMBL" id="CP011797">
    <property type="protein sequence ID" value="ATX76371.1"/>
    <property type="molecule type" value="Genomic_DNA"/>
</dbReference>
<dbReference type="Pfam" id="PF05099">
    <property type="entry name" value="TerB"/>
    <property type="match status" value="1"/>
</dbReference>
<dbReference type="Gene3D" id="1.10.3680.10">
    <property type="entry name" value="TerB-like"/>
    <property type="match status" value="1"/>
</dbReference>
<reference evidence="2 3" key="1">
    <citation type="journal article" date="2017" name="Environ. Microbiol.">
        <title>Genomic and physiological analyses of 'Reinekea forsetii' reveal a versatile opportunistic lifestyle during spring algae blooms.</title>
        <authorList>
            <person name="Avci B."/>
            <person name="Hahnke R.L."/>
            <person name="Chafee M."/>
            <person name="Fischer T."/>
            <person name="Gruber-Vodicka H."/>
            <person name="Tegetmeyer H.E."/>
            <person name="Harder J."/>
            <person name="Fuchs B.M."/>
            <person name="Amann R.I."/>
            <person name="Teeling H."/>
        </authorList>
    </citation>
    <scope>NUCLEOTIDE SEQUENCE [LARGE SCALE GENOMIC DNA]</scope>
    <source>
        <strain evidence="2 3">Hel1_31_D35</strain>
    </source>
</reference>
<dbReference type="RefSeq" id="WP_100256715.1">
    <property type="nucleotide sequence ID" value="NZ_CP011797.1"/>
</dbReference>